<name>A0ACC1JWJ9_9FUNG</name>
<organism evidence="1 2">
    <name type="scientific">Coemansia nantahalensis</name>
    <dbReference type="NCBI Taxonomy" id="2789366"/>
    <lineage>
        <taxon>Eukaryota</taxon>
        <taxon>Fungi</taxon>
        <taxon>Fungi incertae sedis</taxon>
        <taxon>Zoopagomycota</taxon>
        <taxon>Kickxellomycotina</taxon>
        <taxon>Kickxellomycetes</taxon>
        <taxon>Kickxellales</taxon>
        <taxon>Kickxellaceae</taxon>
        <taxon>Coemansia</taxon>
    </lineage>
</organism>
<evidence type="ECO:0000313" key="1">
    <source>
        <dbReference type="EMBL" id="KAJ2768745.1"/>
    </source>
</evidence>
<comment type="caution">
    <text evidence="1">The sequence shown here is derived from an EMBL/GenBank/DDBJ whole genome shotgun (WGS) entry which is preliminary data.</text>
</comment>
<evidence type="ECO:0000313" key="2">
    <source>
        <dbReference type="Proteomes" id="UP001140234"/>
    </source>
</evidence>
<dbReference type="EMBL" id="JANBUJ010001098">
    <property type="protein sequence ID" value="KAJ2768745.1"/>
    <property type="molecule type" value="Genomic_DNA"/>
</dbReference>
<proteinExistence type="predicted"/>
<keyword evidence="2" id="KW-1185">Reference proteome</keyword>
<reference evidence="1" key="1">
    <citation type="submission" date="2022-07" db="EMBL/GenBank/DDBJ databases">
        <title>Phylogenomic reconstructions and comparative analyses of Kickxellomycotina fungi.</title>
        <authorList>
            <person name="Reynolds N.K."/>
            <person name="Stajich J.E."/>
            <person name="Barry K."/>
            <person name="Grigoriev I.V."/>
            <person name="Crous P."/>
            <person name="Smith M.E."/>
        </authorList>
    </citation>
    <scope>NUCLEOTIDE SEQUENCE</scope>
    <source>
        <strain evidence="1">CBS 109366</strain>
    </source>
</reference>
<sequence length="711" mass="73897">MSGGDLDDAPPPPPVNPANDGARDRPAAAPASASGDAAGTNNGHAAGADSDSRPPADSDQSRRPRNRTTPSWRGRARAGGSIFVRSSTARASAGAGALTRANSSVHDVSSSASGGASRDGAASSAGAAAAADDPALASTLRRRGHTLGSERLAERRQSSAGPPEPAAGSAGDVQPVDARRVHSATTPHFHVAAENTTLSPHAYPALLGGNDNASPTSTVATVEIGGSPDPDQHTEQLSATPKGQLSKILYQEAPPDHSHEAASARAASSQARHGGSGSDSRAGDYRGAVMRQSTQGVLASRPRHASGEQPDMAGAAHDDLMPSAGMGVAIPGTAARSSADLSQYRHYAHTARRPTRAGGGPGYAAGDVAPAAGGPPVHQPTPRLARIPTLPLQTAFVGDGGAAGDRYYALQTSDTPAGIPHMQAPYSAVLPSTRDSVTPGAAGDAALSGRVLPGELGELGERIRLASSVDVHYEYQPSSHVLWGQAVRPLSVRPANPWSCVPPASSRKLVKYKIGGRWNALAAAPNGAMKCALVGSDGLFTNAMEGDGSAPPLHQLSSRRLTSAQDMNTVLWRPAYHIATGFANGHVYIWDPSRTSDGIVQKYTDSARRVNSMAYKPDDPRVIYVAHSSGEIVVWDTRTKGRRTTFHTNKATSLHDIDCNQQDANSLAAITHDGTVLTWDVRNPKKETRRIFAHNMSQGHTIAWHPSGRFI</sequence>
<gene>
    <name evidence="1" type="primary">RTC1_1</name>
    <name evidence="1" type="ORF">IWQ57_003405</name>
</gene>
<dbReference type="Proteomes" id="UP001140234">
    <property type="component" value="Unassembled WGS sequence"/>
</dbReference>
<feature type="non-terminal residue" evidence="1">
    <location>
        <position position="711"/>
    </location>
</feature>
<protein>
    <submittedName>
        <fullName evidence="1">SEA (Seh1-associated) complex subunit</fullName>
    </submittedName>
</protein>
<accession>A0ACC1JWJ9</accession>